<gene>
    <name evidence="2" type="ORF">QVN30_11140</name>
</gene>
<organism evidence="2 3">
    <name type="scientific">Collinsella ihumii</name>
    <dbReference type="NCBI Taxonomy" id="1720204"/>
    <lineage>
        <taxon>Bacteria</taxon>
        <taxon>Bacillati</taxon>
        <taxon>Actinomycetota</taxon>
        <taxon>Coriobacteriia</taxon>
        <taxon>Coriobacteriales</taxon>
        <taxon>Coriobacteriaceae</taxon>
        <taxon>Collinsella</taxon>
    </lineage>
</organism>
<dbReference type="RefSeq" id="WP_289836418.1">
    <property type="nucleotide sequence ID" value="NZ_JAUEIQ010000014.1"/>
</dbReference>
<keyword evidence="1" id="KW-0472">Membrane</keyword>
<dbReference type="Proteomes" id="UP001168435">
    <property type="component" value="Unassembled WGS sequence"/>
</dbReference>
<feature type="transmembrane region" description="Helical" evidence="1">
    <location>
        <begin position="106"/>
        <end position="123"/>
    </location>
</feature>
<comment type="caution">
    <text evidence="2">The sequence shown here is derived from an EMBL/GenBank/DDBJ whole genome shotgun (WGS) entry which is preliminary data.</text>
</comment>
<protein>
    <submittedName>
        <fullName evidence="2">Uncharacterized protein</fullName>
    </submittedName>
</protein>
<name>A0ABT7XHG8_9ACTN</name>
<evidence type="ECO:0000256" key="1">
    <source>
        <dbReference type="SAM" id="Phobius"/>
    </source>
</evidence>
<accession>A0ABT7XHG8</accession>
<keyword evidence="1" id="KW-0812">Transmembrane</keyword>
<keyword evidence="1" id="KW-1133">Transmembrane helix</keyword>
<reference evidence="2" key="2">
    <citation type="submission" date="2024-05" db="EMBL/GenBank/DDBJ databases">
        <title>Identification and characterization of horizontal gene transfer across gut microbiota members of farm animals based on homology search.</title>
        <authorList>
            <person name="Schwarzerova J."/>
            <person name="Nykrynova M."/>
            <person name="Jureckova K."/>
            <person name="Cejkova D."/>
            <person name="Rychlik I."/>
        </authorList>
    </citation>
    <scope>NUCLEOTIDE SEQUENCE</scope>
    <source>
        <strain evidence="2">176_SSukc20</strain>
    </source>
</reference>
<evidence type="ECO:0000313" key="3">
    <source>
        <dbReference type="Proteomes" id="UP001168435"/>
    </source>
</evidence>
<sequence>MKTDKKTVGFGGGITNAQTVRPKRCAAPVVQMRRCENARMAAKKDARPKRQLRTGASNCRPQLTEDSIARMPRWKRWGLYALAALTMSGIIPALACNALLWLCESVGWWLLIPLYVVVGRVLWRVIWS</sequence>
<proteinExistence type="predicted"/>
<reference evidence="2" key="1">
    <citation type="submission" date="2023-06" db="EMBL/GenBank/DDBJ databases">
        <authorList>
            <person name="Zeman M."/>
            <person name="Kubasova T."/>
            <person name="Jahodarova E."/>
            <person name="Nykrynova M."/>
            <person name="Rychlik I."/>
        </authorList>
    </citation>
    <scope>NUCLEOTIDE SEQUENCE</scope>
    <source>
        <strain evidence="2">176_SSukc20</strain>
    </source>
</reference>
<evidence type="ECO:0000313" key="2">
    <source>
        <dbReference type="EMBL" id="MDN0064853.1"/>
    </source>
</evidence>
<feature type="transmembrane region" description="Helical" evidence="1">
    <location>
        <begin position="77"/>
        <end position="100"/>
    </location>
</feature>
<dbReference type="EMBL" id="JAUEIQ010000014">
    <property type="protein sequence ID" value="MDN0064853.1"/>
    <property type="molecule type" value="Genomic_DNA"/>
</dbReference>
<keyword evidence="3" id="KW-1185">Reference proteome</keyword>